<organism evidence="2 3">
    <name type="scientific">Alkaliphilus flagellatus</name>
    <dbReference type="NCBI Taxonomy" id="2841507"/>
    <lineage>
        <taxon>Bacteria</taxon>
        <taxon>Bacillati</taxon>
        <taxon>Bacillota</taxon>
        <taxon>Clostridia</taxon>
        <taxon>Peptostreptococcales</taxon>
        <taxon>Natronincolaceae</taxon>
        <taxon>Alkaliphilus</taxon>
    </lineage>
</organism>
<dbReference type="EMBL" id="JAHLQK010000001">
    <property type="protein sequence ID" value="MBU5675156.1"/>
    <property type="molecule type" value="Genomic_DNA"/>
</dbReference>
<dbReference type="SFLD" id="SFLDG01129">
    <property type="entry name" value="C1.5:_HAD__Beta-PGM__Phosphata"/>
    <property type="match status" value="1"/>
</dbReference>
<evidence type="ECO:0000256" key="1">
    <source>
        <dbReference type="ARBA" id="ARBA00022801"/>
    </source>
</evidence>
<protein>
    <submittedName>
        <fullName evidence="2">HAD family hydrolase</fullName>
    </submittedName>
</protein>
<dbReference type="SFLD" id="SFLDS00003">
    <property type="entry name" value="Haloacid_Dehalogenase"/>
    <property type="match status" value="1"/>
</dbReference>
<name>A0ABS6FY44_9FIRM</name>
<proteinExistence type="predicted"/>
<gene>
    <name evidence="2" type="ORF">KQI88_01835</name>
</gene>
<comment type="caution">
    <text evidence="2">The sequence shown here is derived from an EMBL/GenBank/DDBJ whole genome shotgun (WGS) entry which is preliminary data.</text>
</comment>
<accession>A0ABS6FY44</accession>
<evidence type="ECO:0000313" key="2">
    <source>
        <dbReference type="EMBL" id="MBU5675156.1"/>
    </source>
</evidence>
<keyword evidence="1 2" id="KW-0378">Hydrolase</keyword>
<dbReference type="PANTHER" id="PTHR43316:SF3">
    <property type="entry name" value="HALOACID DEHALOGENASE, TYPE II (AFU_ORTHOLOGUE AFUA_2G07750)-RELATED"/>
    <property type="match status" value="1"/>
</dbReference>
<sequence length="238" mass="28186">MITTILFDLDGTLLPMDTDLFTKRYFAELAIKLKEHFTPEEVTKHIWTSTKYMISNIDPNKTNEEAFFEDFYGRIDHEEKILNPIFEDFYEKDFNNIKNVATQNKYIIEAVKLLKDKGYNLVVATNPLFPEKAILHRIEWAGLNKEDFMFITSFEKMHYCKPQLKFYEEILNKIKKQPLNCIMVGNDIEEDMITKTLGMKTYLIEDHIIGTIRGDNNIDYKGNYEDFYEFAKNLPKIK</sequence>
<dbReference type="Pfam" id="PF00702">
    <property type="entry name" value="Hydrolase"/>
    <property type="match status" value="1"/>
</dbReference>
<evidence type="ECO:0000313" key="3">
    <source>
        <dbReference type="Proteomes" id="UP000779508"/>
    </source>
</evidence>
<dbReference type="Proteomes" id="UP000779508">
    <property type="component" value="Unassembled WGS sequence"/>
</dbReference>
<dbReference type="GO" id="GO:0016787">
    <property type="term" value="F:hydrolase activity"/>
    <property type="evidence" value="ECO:0007669"/>
    <property type="project" value="UniProtKB-KW"/>
</dbReference>
<dbReference type="InterPro" id="IPR051540">
    <property type="entry name" value="S-2-haloacid_dehalogenase"/>
</dbReference>
<keyword evidence="3" id="KW-1185">Reference proteome</keyword>
<reference evidence="2 3" key="1">
    <citation type="submission" date="2021-06" db="EMBL/GenBank/DDBJ databases">
        <authorList>
            <person name="Sun Q."/>
            <person name="Li D."/>
        </authorList>
    </citation>
    <scope>NUCLEOTIDE SEQUENCE [LARGE SCALE GENOMIC DNA]</scope>
    <source>
        <strain evidence="2 3">MSJ-5</strain>
    </source>
</reference>
<dbReference type="PANTHER" id="PTHR43316">
    <property type="entry name" value="HYDROLASE, HALOACID DELAHOGENASE-RELATED"/>
    <property type="match status" value="1"/>
</dbReference>
<dbReference type="RefSeq" id="WP_216414656.1">
    <property type="nucleotide sequence ID" value="NZ_JAHLQK010000001.1"/>
</dbReference>